<dbReference type="EMBL" id="QEFD01000201">
    <property type="protein sequence ID" value="PVU74573.1"/>
    <property type="molecule type" value="Genomic_DNA"/>
</dbReference>
<comment type="caution">
    <text evidence="1">The sequence shown here is derived from an EMBL/GenBank/DDBJ whole genome shotgun (WGS) entry which is preliminary data.</text>
</comment>
<organism evidence="1 2">
    <name type="scientific">Acidianus hospitalis</name>
    <dbReference type="NCBI Taxonomy" id="563177"/>
    <lineage>
        <taxon>Archaea</taxon>
        <taxon>Thermoproteota</taxon>
        <taxon>Thermoprotei</taxon>
        <taxon>Sulfolobales</taxon>
        <taxon>Sulfolobaceae</taxon>
        <taxon>Acidianus</taxon>
    </lineage>
</organism>
<name>A0A2T9X3A3_9CREN</name>
<evidence type="ECO:0000313" key="2">
    <source>
        <dbReference type="Proteomes" id="UP000245638"/>
    </source>
</evidence>
<accession>A0A2T9X3A3</accession>
<reference evidence="1 2" key="1">
    <citation type="journal article" date="2015" name="Appl. Environ. Microbiol.">
        <title>Nanoarchaeota, Their Sulfolobales Host, and Nanoarchaeota Virus Distribution across Yellowstone National Park Hot Springs.</title>
        <authorList>
            <person name="Munson-McGee J.H."/>
            <person name="Field E.K."/>
            <person name="Bateson M."/>
            <person name="Rooney C."/>
            <person name="Stepanauskas R."/>
            <person name="Young M.J."/>
        </authorList>
    </citation>
    <scope>NUCLEOTIDE SEQUENCE [LARGE SCALE GENOMIC DNA]</scope>
    <source>
        <strain evidence="1">SCGC AC-742_N10</strain>
    </source>
</reference>
<dbReference type="Proteomes" id="UP000245638">
    <property type="component" value="Unassembled WGS sequence"/>
</dbReference>
<gene>
    <name evidence="1" type="ORF">DDW13_06900</name>
</gene>
<evidence type="ECO:0000313" key="1">
    <source>
        <dbReference type="EMBL" id="PVU74573.1"/>
    </source>
</evidence>
<protein>
    <submittedName>
        <fullName evidence="1">Uncharacterized protein</fullName>
    </submittedName>
</protein>
<dbReference type="AlphaFoldDB" id="A0A2T9X3A3"/>
<sequence length="202" mass="23660">MRYCKLTATELSWAKLCPMMKYQILENCGQINYTTPLSVKHLKPVHDKINEMVINSLREALKDRILVDKKEPEFTLSYVRDKVFVIRGKPDYFAIIKTRKDYVSIIAEVTISDTVRHLEGEMRFYMASAIYYTSHPVIGLIIYNKGIRWLKYSSSDFPRKIRSLFTTPKNPEDAAERIYNKIKWACSNCDLMNTCPVYSVHR</sequence>
<proteinExistence type="predicted"/>